<comment type="similarity">
    <text evidence="1">Belongs to the disease resistance NB-LRR family.</text>
</comment>
<dbReference type="Gene3D" id="1.10.10.10">
    <property type="entry name" value="Winged helix-like DNA-binding domain superfamily/Winged helix DNA-binding domain"/>
    <property type="match status" value="1"/>
</dbReference>
<keyword evidence="3" id="KW-0677">Repeat</keyword>
<dbReference type="PRINTS" id="PR00364">
    <property type="entry name" value="DISEASERSIST"/>
</dbReference>
<dbReference type="GO" id="GO:0043531">
    <property type="term" value="F:ADP binding"/>
    <property type="evidence" value="ECO:0007669"/>
    <property type="project" value="InterPro"/>
</dbReference>
<evidence type="ECO:0000313" key="14">
    <source>
        <dbReference type="Proteomes" id="UP000652761"/>
    </source>
</evidence>
<evidence type="ECO:0000259" key="10">
    <source>
        <dbReference type="Pfam" id="PF18052"/>
    </source>
</evidence>
<feature type="domain" description="NB-ARC" evidence="9">
    <location>
        <begin position="183"/>
        <end position="347"/>
    </location>
</feature>
<dbReference type="GO" id="GO:0005524">
    <property type="term" value="F:ATP binding"/>
    <property type="evidence" value="ECO:0007669"/>
    <property type="project" value="UniProtKB-KW"/>
</dbReference>
<name>A0A843WST2_COLES</name>
<dbReference type="InterPro" id="IPR055414">
    <property type="entry name" value="LRR_R13L4/SHOC2-like"/>
</dbReference>
<dbReference type="CDD" id="cd14798">
    <property type="entry name" value="RX-CC_like"/>
    <property type="match status" value="1"/>
</dbReference>
<dbReference type="SUPFAM" id="SSF52540">
    <property type="entry name" value="P-loop containing nucleoside triphosphate hydrolases"/>
    <property type="match status" value="1"/>
</dbReference>
<feature type="domain" description="Disease resistance protein winged helix" evidence="11">
    <location>
        <begin position="439"/>
        <end position="509"/>
    </location>
</feature>
<evidence type="ECO:0000256" key="8">
    <source>
        <dbReference type="SAM" id="MobiDB-lite"/>
    </source>
</evidence>
<evidence type="ECO:0000256" key="5">
    <source>
        <dbReference type="ARBA" id="ARBA00022821"/>
    </source>
</evidence>
<feature type="coiled-coil region" evidence="7">
    <location>
        <begin position="121"/>
        <end position="148"/>
    </location>
</feature>
<dbReference type="Gene3D" id="3.80.10.10">
    <property type="entry name" value="Ribonuclease Inhibitor"/>
    <property type="match status" value="1"/>
</dbReference>
<sequence length="1060" mass="118871">MAATLSSLVTTFLDKLSSVIREEMSIPSEVRSELEELEQKIKEIQCLLADAESRAFYSEAIRLWLKELKEVMYDADDLVDDCKVAGETTASGKQLGPSSSVRGVRNLLSSSLSSLNNVLFKRKVEKGLESIKSRLEEISRERSQLMLRPINVVENKSRRFINNHQTSSLIQDDITGEAIQMDSKKLIKALIEVGSGVDLIAITGMGGIGKTTLAQVIYNDQLISAGFQMKIWVCVSKDSAGIKLLKGMVECTGVEPGEAHSTEQLQLMLWSLTRGKKILLVLDDIWSADAWENLLRDPLRGAAAGSKVLITTRFETVAREVGAVHLHRVEQMPIADGWSLLCKKVCTYKEDLSELESLRDVGVRIVERCDGLPLAIKVVGGVLRGRDRSREEWEEVLHSRTWSSSIFPEDMKDMVMEALHLSYEDLPSHLKQCFLYLSLFPEDHVFKRPSVVRQWIAEGFVKPEGDASVLEDIGSDYFKELVDRSLLQPELAIIDGAQCKMHDLLRSLAQFLAEDENLFGDTSELRDASPKLRRLSMADSDGMMDLDVLKAKACLRTLFLSKNPHAGMVLTQELAIETLGRLRVLDLRGAHMEEFPYAVTKLTHLRYLDVSSTAIRELPESISDLRSLQFLLLNNCSNIRALPNGITKLKNLRTLELYNGTKVDQMPKGIGGLNQLRTLNEFVVDRHEGALEELGSLVNLGMLVIAKLDRVFDKEQARRAALAKKTSLFWIYLECTLQPWDDKEEEIMKRRMVDVFDELCPPRLLRLLSITGYVGLRLPCWLWPSASWGTISPVHNLTIFELDYCINFSEIPPLGLLPHLKQLWIKGAFAVTSIIPTHSSPSPSSSSSFSPTSSSTTDATAAASTTTLFPKLEWLRLADMPKLEKIWDRRREDNNGEGAMAFPCLRNLSIGDCPKLTCLPDTPLPVLKFLQISRCPALVEVGNLSAPDILRLEDGKSETLPAWLGQVSIDPENDSSFLNLNVSRNLLERLLQQKGEDDPDNPEGDWHIIKHFPRVYAKAVDDEHAFLTYIKNAPSFGTNLQAANRNGNSADGKRRRRRRV</sequence>
<evidence type="ECO:0000256" key="4">
    <source>
        <dbReference type="ARBA" id="ARBA00022741"/>
    </source>
</evidence>
<dbReference type="GO" id="GO:0002758">
    <property type="term" value="P:innate immune response-activating signaling pathway"/>
    <property type="evidence" value="ECO:0007669"/>
    <property type="project" value="UniProtKB-ARBA"/>
</dbReference>
<dbReference type="Gene3D" id="1.20.5.4130">
    <property type="match status" value="1"/>
</dbReference>
<gene>
    <name evidence="13" type="ORF">Taro_042427</name>
</gene>
<keyword evidence="2" id="KW-0433">Leucine-rich repeat</keyword>
<dbReference type="InterPro" id="IPR036388">
    <property type="entry name" value="WH-like_DNA-bd_sf"/>
</dbReference>
<reference evidence="13" key="1">
    <citation type="submission" date="2017-07" db="EMBL/GenBank/DDBJ databases">
        <title>Taro Niue Genome Assembly and Annotation.</title>
        <authorList>
            <person name="Atibalentja N."/>
            <person name="Keating K."/>
            <person name="Fields C.J."/>
        </authorList>
    </citation>
    <scope>NUCLEOTIDE SEQUENCE</scope>
    <source>
        <strain evidence="13">Niue_2</strain>
        <tissue evidence="13">Leaf</tissue>
    </source>
</reference>
<dbReference type="FunFam" id="3.40.50.300:FF:001091">
    <property type="entry name" value="Probable disease resistance protein At1g61300"/>
    <property type="match status" value="1"/>
</dbReference>
<dbReference type="SUPFAM" id="SSF52058">
    <property type="entry name" value="L domain-like"/>
    <property type="match status" value="1"/>
</dbReference>
<evidence type="ECO:0000259" key="12">
    <source>
        <dbReference type="Pfam" id="PF23598"/>
    </source>
</evidence>
<keyword evidence="5" id="KW-0611">Plant defense</keyword>
<dbReference type="InterPro" id="IPR058922">
    <property type="entry name" value="WHD_DRP"/>
</dbReference>
<dbReference type="Pfam" id="PF23559">
    <property type="entry name" value="WHD_DRP"/>
    <property type="match status" value="1"/>
</dbReference>
<keyword evidence="4" id="KW-0547">Nucleotide-binding</keyword>
<dbReference type="Pfam" id="PF23598">
    <property type="entry name" value="LRR_14"/>
    <property type="match status" value="1"/>
</dbReference>
<keyword evidence="6" id="KW-0067">ATP-binding</keyword>
<comment type="caution">
    <text evidence="13">The sequence shown here is derived from an EMBL/GenBank/DDBJ whole genome shotgun (WGS) entry which is preliminary data.</text>
</comment>
<feature type="compositionally biased region" description="Polar residues" evidence="8">
    <location>
        <begin position="1040"/>
        <end position="1049"/>
    </location>
</feature>
<evidence type="ECO:0000259" key="9">
    <source>
        <dbReference type="Pfam" id="PF00931"/>
    </source>
</evidence>
<dbReference type="InterPro" id="IPR027417">
    <property type="entry name" value="P-loop_NTPase"/>
</dbReference>
<evidence type="ECO:0000256" key="2">
    <source>
        <dbReference type="ARBA" id="ARBA00022614"/>
    </source>
</evidence>
<dbReference type="InterPro" id="IPR042197">
    <property type="entry name" value="Apaf_helical"/>
</dbReference>
<dbReference type="Proteomes" id="UP000652761">
    <property type="component" value="Unassembled WGS sequence"/>
</dbReference>
<dbReference type="PANTHER" id="PTHR36766">
    <property type="entry name" value="PLANT BROAD-SPECTRUM MILDEW RESISTANCE PROTEIN RPW8"/>
    <property type="match status" value="1"/>
</dbReference>
<dbReference type="InterPro" id="IPR038005">
    <property type="entry name" value="RX-like_CC"/>
</dbReference>
<evidence type="ECO:0000256" key="6">
    <source>
        <dbReference type="ARBA" id="ARBA00022840"/>
    </source>
</evidence>
<dbReference type="Pfam" id="PF18052">
    <property type="entry name" value="Rx_N"/>
    <property type="match status" value="1"/>
</dbReference>
<organism evidence="13 14">
    <name type="scientific">Colocasia esculenta</name>
    <name type="common">Wild taro</name>
    <name type="synonym">Arum esculentum</name>
    <dbReference type="NCBI Taxonomy" id="4460"/>
    <lineage>
        <taxon>Eukaryota</taxon>
        <taxon>Viridiplantae</taxon>
        <taxon>Streptophyta</taxon>
        <taxon>Embryophyta</taxon>
        <taxon>Tracheophyta</taxon>
        <taxon>Spermatophyta</taxon>
        <taxon>Magnoliopsida</taxon>
        <taxon>Liliopsida</taxon>
        <taxon>Araceae</taxon>
        <taxon>Aroideae</taxon>
        <taxon>Colocasieae</taxon>
        <taxon>Colocasia</taxon>
    </lineage>
</organism>
<accession>A0A843WST2</accession>
<keyword evidence="7" id="KW-0175">Coiled coil</keyword>
<dbReference type="GO" id="GO:0042742">
    <property type="term" value="P:defense response to bacterium"/>
    <property type="evidence" value="ECO:0007669"/>
    <property type="project" value="UniProtKB-ARBA"/>
</dbReference>
<dbReference type="AlphaFoldDB" id="A0A843WST2"/>
<protein>
    <submittedName>
        <fullName evidence="13">Uncharacterized protein</fullName>
    </submittedName>
</protein>
<dbReference type="PANTHER" id="PTHR36766:SF70">
    <property type="entry name" value="DISEASE RESISTANCE PROTEIN RGA4"/>
    <property type="match status" value="1"/>
</dbReference>
<dbReference type="InterPro" id="IPR032675">
    <property type="entry name" value="LRR_dom_sf"/>
</dbReference>
<dbReference type="EMBL" id="NMUH01004407">
    <property type="protein sequence ID" value="MQM09548.1"/>
    <property type="molecule type" value="Genomic_DNA"/>
</dbReference>
<dbReference type="Pfam" id="PF00931">
    <property type="entry name" value="NB-ARC"/>
    <property type="match status" value="1"/>
</dbReference>
<evidence type="ECO:0000313" key="13">
    <source>
        <dbReference type="EMBL" id="MQM09548.1"/>
    </source>
</evidence>
<feature type="region of interest" description="Disordered" evidence="8">
    <location>
        <begin position="1040"/>
        <end position="1060"/>
    </location>
</feature>
<dbReference type="Gene3D" id="3.40.50.300">
    <property type="entry name" value="P-loop containing nucleotide triphosphate hydrolases"/>
    <property type="match status" value="1"/>
</dbReference>
<dbReference type="OrthoDB" id="1050628at2759"/>
<evidence type="ECO:0000256" key="3">
    <source>
        <dbReference type="ARBA" id="ARBA00022737"/>
    </source>
</evidence>
<keyword evidence="14" id="KW-1185">Reference proteome</keyword>
<feature type="domain" description="Disease resistance N-terminal" evidence="10">
    <location>
        <begin position="9"/>
        <end position="89"/>
    </location>
</feature>
<dbReference type="InterPro" id="IPR002182">
    <property type="entry name" value="NB-ARC"/>
</dbReference>
<dbReference type="InterPro" id="IPR041118">
    <property type="entry name" value="Rx_N"/>
</dbReference>
<dbReference type="FunFam" id="1.10.10.10:FF:000322">
    <property type="entry name" value="Probable disease resistance protein At1g63360"/>
    <property type="match status" value="1"/>
</dbReference>
<evidence type="ECO:0000256" key="7">
    <source>
        <dbReference type="SAM" id="Coils"/>
    </source>
</evidence>
<evidence type="ECO:0000259" key="11">
    <source>
        <dbReference type="Pfam" id="PF23559"/>
    </source>
</evidence>
<dbReference type="GO" id="GO:0009626">
    <property type="term" value="P:plant-type hypersensitive response"/>
    <property type="evidence" value="ECO:0007669"/>
    <property type="project" value="UniProtKB-ARBA"/>
</dbReference>
<feature type="domain" description="Disease resistance R13L4/SHOC-2-like LRR" evidence="12">
    <location>
        <begin position="576"/>
        <end position="878"/>
    </location>
</feature>
<dbReference type="Gene3D" id="1.10.8.430">
    <property type="entry name" value="Helical domain of apoptotic protease-activating factors"/>
    <property type="match status" value="1"/>
</dbReference>
<proteinExistence type="inferred from homology"/>
<evidence type="ECO:0000256" key="1">
    <source>
        <dbReference type="ARBA" id="ARBA00008894"/>
    </source>
</evidence>